<evidence type="ECO:0000313" key="3">
    <source>
        <dbReference type="Proteomes" id="UP000199226"/>
    </source>
</evidence>
<dbReference type="SUPFAM" id="SSF56300">
    <property type="entry name" value="Metallo-dependent phosphatases"/>
    <property type="match status" value="1"/>
</dbReference>
<dbReference type="EMBL" id="FNHH01000005">
    <property type="protein sequence ID" value="SDM03239.1"/>
    <property type="molecule type" value="Genomic_DNA"/>
</dbReference>
<name>A0A1G9PWU8_9SPHI</name>
<dbReference type="PROSITE" id="PS51257">
    <property type="entry name" value="PROKAR_LIPOPROTEIN"/>
    <property type="match status" value="1"/>
</dbReference>
<dbReference type="Pfam" id="PF00149">
    <property type="entry name" value="Metallophos"/>
    <property type="match status" value="1"/>
</dbReference>
<organism evidence="2 3">
    <name type="scientific">Daejeonella rubra</name>
    <dbReference type="NCBI Taxonomy" id="990371"/>
    <lineage>
        <taxon>Bacteria</taxon>
        <taxon>Pseudomonadati</taxon>
        <taxon>Bacteroidota</taxon>
        <taxon>Sphingobacteriia</taxon>
        <taxon>Sphingobacteriales</taxon>
        <taxon>Sphingobacteriaceae</taxon>
        <taxon>Daejeonella</taxon>
    </lineage>
</organism>
<dbReference type="OrthoDB" id="9816081at2"/>
<dbReference type="AlphaFoldDB" id="A0A1G9PWU8"/>
<protein>
    <submittedName>
        <fullName evidence="2">Calcineurin-like phosphoesterase</fullName>
    </submittedName>
</protein>
<accession>A0A1G9PWU8</accession>
<feature type="domain" description="Calcineurin-like phosphoesterase" evidence="1">
    <location>
        <begin position="39"/>
        <end position="235"/>
    </location>
</feature>
<proteinExistence type="predicted"/>
<dbReference type="GO" id="GO:0016787">
    <property type="term" value="F:hydrolase activity"/>
    <property type="evidence" value="ECO:0007669"/>
    <property type="project" value="InterPro"/>
</dbReference>
<dbReference type="InterPro" id="IPR004843">
    <property type="entry name" value="Calcineurin-like_PHP"/>
</dbReference>
<evidence type="ECO:0000313" key="2">
    <source>
        <dbReference type="EMBL" id="SDM03239.1"/>
    </source>
</evidence>
<keyword evidence="3" id="KW-1185">Reference proteome</keyword>
<dbReference type="InterPro" id="IPR029052">
    <property type="entry name" value="Metallo-depent_PP-like"/>
</dbReference>
<gene>
    <name evidence="2" type="ORF">SAMN05421813_10518</name>
</gene>
<dbReference type="STRING" id="990371.SAMN05421813_10518"/>
<dbReference type="InterPro" id="IPR051918">
    <property type="entry name" value="STPP_CPPED1"/>
</dbReference>
<dbReference type="PANTHER" id="PTHR43143">
    <property type="entry name" value="METALLOPHOSPHOESTERASE, CALCINEURIN SUPERFAMILY"/>
    <property type="match status" value="1"/>
</dbReference>
<dbReference type="RefSeq" id="WP_090701158.1">
    <property type="nucleotide sequence ID" value="NZ_FNHH01000005.1"/>
</dbReference>
<dbReference type="PANTHER" id="PTHR43143:SF1">
    <property type="entry name" value="SERINE_THREONINE-PROTEIN PHOSPHATASE CPPED1"/>
    <property type="match status" value="1"/>
</dbReference>
<reference evidence="3" key="1">
    <citation type="submission" date="2016-10" db="EMBL/GenBank/DDBJ databases">
        <authorList>
            <person name="Varghese N."/>
            <person name="Submissions S."/>
        </authorList>
    </citation>
    <scope>NUCLEOTIDE SEQUENCE [LARGE SCALE GENOMIC DNA]</scope>
    <source>
        <strain evidence="3">DSM 24536</strain>
    </source>
</reference>
<dbReference type="Gene3D" id="3.60.21.10">
    <property type="match status" value="1"/>
</dbReference>
<evidence type="ECO:0000259" key="1">
    <source>
        <dbReference type="Pfam" id="PF00149"/>
    </source>
</evidence>
<sequence>MNYCNLKKSISFVILLLLLTSTGCITVRQFQKPFFFIQMTDPQFGFFNSNKDFVKETENFEKAILAANRLRPAFVIVTGDLINRPGDSLQIAEYKRIVAKLDSSIPIYHLAGNHDITNDPKPQDIKAYRKQFGPDYFTFKHNGMLGIVLNSLYFKSPAGVQKEAAHQDKWLRQVLQKSKSSKSQSVLVFQHHPWFLTDPEEKDEYFNIPRESRKNYLSLFSDFGVSYIFSGHYHRNAWGKIGNIEMVTTGPVGKPLGKDPSGFRIVKVDGNQISHQYYNLDSIPVQIR</sequence>
<dbReference type="Proteomes" id="UP000199226">
    <property type="component" value="Unassembled WGS sequence"/>
</dbReference>